<dbReference type="EMBL" id="LR031878">
    <property type="protein sequence ID" value="VDD53321.1"/>
    <property type="molecule type" value="Genomic_DNA"/>
</dbReference>
<reference evidence="1" key="1">
    <citation type="submission" date="2018-11" db="EMBL/GenBank/DDBJ databases">
        <authorList>
            <consortium name="Genoscope - CEA"/>
            <person name="William W."/>
        </authorList>
    </citation>
    <scope>NUCLEOTIDE SEQUENCE</scope>
</reference>
<dbReference type="AlphaFoldDB" id="A0A3P6G1E9"/>
<organism evidence="1">
    <name type="scientific">Brassica oleracea</name>
    <name type="common">Wild cabbage</name>
    <dbReference type="NCBI Taxonomy" id="3712"/>
    <lineage>
        <taxon>Eukaryota</taxon>
        <taxon>Viridiplantae</taxon>
        <taxon>Streptophyta</taxon>
        <taxon>Embryophyta</taxon>
        <taxon>Tracheophyta</taxon>
        <taxon>Spermatophyta</taxon>
        <taxon>Magnoliopsida</taxon>
        <taxon>eudicotyledons</taxon>
        <taxon>Gunneridae</taxon>
        <taxon>Pentapetalae</taxon>
        <taxon>rosids</taxon>
        <taxon>malvids</taxon>
        <taxon>Brassicales</taxon>
        <taxon>Brassicaceae</taxon>
        <taxon>Brassiceae</taxon>
        <taxon>Brassica</taxon>
    </lineage>
</organism>
<protein>
    <submittedName>
        <fullName evidence="1">Uncharacterized protein</fullName>
    </submittedName>
</protein>
<evidence type="ECO:0000313" key="1">
    <source>
        <dbReference type="EMBL" id="VDD53321.1"/>
    </source>
</evidence>
<proteinExistence type="predicted"/>
<sequence length="65" mass="7343">GSNWSTRPYLDSVRKQIYLRGCNFAAAGSTIQKENTAPISPFGFGVQASQFITFKSKRYLPTEYF</sequence>
<name>A0A3P6G1E9_BRAOL</name>
<accession>A0A3P6G1E9</accession>
<gene>
    <name evidence="1" type="ORF">BOLC1T05710H</name>
</gene>
<feature type="non-terminal residue" evidence="1">
    <location>
        <position position="1"/>
    </location>
</feature>